<dbReference type="OrthoDB" id="10501396at2759"/>
<evidence type="ECO:0000313" key="2">
    <source>
        <dbReference type="Proteomes" id="UP000604825"/>
    </source>
</evidence>
<keyword evidence="2" id="KW-1185">Reference proteome</keyword>
<accession>A0A811MXY8</accession>
<proteinExistence type="predicted"/>
<dbReference type="EMBL" id="CAJGYO010000002">
    <property type="protein sequence ID" value="CAD6214301.1"/>
    <property type="molecule type" value="Genomic_DNA"/>
</dbReference>
<protein>
    <submittedName>
        <fullName evidence="1">Uncharacterized protein</fullName>
    </submittedName>
</protein>
<gene>
    <name evidence="1" type="ORF">NCGR_LOCUS9733</name>
</gene>
<evidence type="ECO:0000313" key="1">
    <source>
        <dbReference type="EMBL" id="CAD6214301.1"/>
    </source>
</evidence>
<name>A0A811MXY8_9POAL</name>
<sequence>MDGQADNVEDDDLQPHNKYLSLVEKRQNVMKQRKIDVVSSKKQKVAEHSYEATNLDSSTPATININLQTEQDDYVEHKDLPAHYKYNYTEDKEKHIHNDVMVDKSKCTNEIKQNKISIRPSATVPASV</sequence>
<dbReference type="Proteomes" id="UP000604825">
    <property type="component" value="Unassembled WGS sequence"/>
</dbReference>
<dbReference type="AlphaFoldDB" id="A0A811MXY8"/>
<comment type="caution">
    <text evidence="1">The sequence shown here is derived from an EMBL/GenBank/DDBJ whole genome shotgun (WGS) entry which is preliminary data.</text>
</comment>
<organism evidence="1 2">
    <name type="scientific">Miscanthus lutarioriparius</name>
    <dbReference type="NCBI Taxonomy" id="422564"/>
    <lineage>
        <taxon>Eukaryota</taxon>
        <taxon>Viridiplantae</taxon>
        <taxon>Streptophyta</taxon>
        <taxon>Embryophyta</taxon>
        <taxon>Tracheophyta</taxon>
        <taxon>Spermatophyta</taxon>
        <taxon>Magnoliopsida</taxon>
        <taxon>Liliopsida</taxon>
        <taxon>Poales</taxon>
        <taxon>Poaceae</taxon>
        <taxon>PACMAD clade</taxon>
        <taxon>Panicoideae</taxon>
        <taxon>Andropogonodae</taxon>
        <taxon>Andropogoneae</taxon>
        <taxon>Saccharinae</taxon>
        <taxon>Miscanthus</taxon>
    </lineage>
</organism>
<reference evidence="1" key="1">
    <citation type="submission" date="2020-10" db="EMBL/GenBank/DDBJ databases">
        <authorList>
            <person name="Han B."/>
            <person name="Lu T."/>
            <person name="Zhao Q."/>
            <person name="Huang X."/>
            <person name="Zhao Y."/>
        </authorList>
    </citation>
    <scope>NUCLEOTIDE SEQUENCE</scope>
</reference>